<comment type="caution">
    <text evidence="2">The sequence shown here is derived from an EMBL/GenBank/DDBJ whole genome shotgun (WGS) entry which is preliminary data.</text>
</comment>
<feature type="chain" id="PRO_5045605130" description="DUF1579 domain-containing protein" evidence="1">
    <location>
        <begin position="23"/>
        <end position="170"/>
    </location>
</feature>
<sequence>MAFSRRLIAVVLMLGTTPLLSAQNPAPCTEAEYRQFDFWLGQWQVTQADGTVAGTNSIVSAYQGCVVTEHYEVAGQPYGMSINAYDRATQQWHQTWMDRNGTVLKLSGGIQNGIMVLSAKVMDSSGKPATHQISWEPQADGTVVQHWQYKLDDSEQWSTLFKGIYTKQSS</sequence>
<keyword evidence="1" id="KW-0732">Signal</keyword>
<dbReference type="EMBL" id="JAUCBP010000010">
    <property type="protein sequence ID" value="MDM7861367.1"/>
    <property type="molecule type" value="Genomic_DNA"/>
</dbReference>
<keyword evidence="3" id="KW-1185">Reference proteome</keyword>
<evidence type="ECO:0008006" key="4">
    <source>
        <dbReference type="Google" id="ProtNLM"/>
    </source>
</evidence>
<organism evidence="2 3">
    <name type="scientific">Alteromonas arenosi</name>
    <dbReference type="NCBI Taxonomy" id="3055817"/>
    <lineage>
        <taxon>Bacteria</taxon>
        <taxon>Pseudomonadati</taxon>
        <taxon>Pseudomonadota</taxon>
        <taxon>Gammaproteobacteria</taxon>
        <taxon>Alteromonadales</taxon>
        <taxon>Alteromonadaceae</taxon>
        <taxon>Alteromonas/Salinimonas group</taxon>
        <taxon>Alteromonas</taxon>
    </lineage>
</organism>
<protein>
    <recommendedName>
        <fullName evidence="4">DUF1579 domain-containing protein</fullName>
    </recommendedName>
</protein>
<accession>A0ABT7SYV4</accession>
<evidence type="ECO:0000256" key="1">
    <source>
        <dbReference type="SAM" id="SignalP"/>
    </source>
</evidence>
<evidence type="ECO:0000313" key="2">
    <source>
        <dbReference type="EMBL" id="MDM7861367.1"/>
    </source>
</evidence>
<evidence type="ECO:0000313" key="3">
    <source>
        <dbReference type="Proteomes" id="UP001234343"/>
    </source>
</evidence>
<dbReference type="Proteomes" id="UP001234343">
    <property type="component" value="Unassembled WGS sequence"/>
</dbReference>
<name>A0ABT7SYV4_9ALTE</name>
<gene>
    <name evidence="2" type="ORF">QTP81_12245</name>
</gene>
<reference evidence="2 3" key="1">
    <citation type="submission" date="2023-06" db="EMBL/GenBank/DDBJ databases">
        <title>Alteromonas sp. ASW11-36 isolated from intertidal sand.</title>
        <authorList>
            <person name="Li Y."/>
        </authorList>
    </citation>
    <scope>NUCLEOTIDE SEQUENCE [LARGE SCALE GENOMIC DNA]</scope>
    <source>
        <strain evidence="2 3">ASW11-36</strain>
    </source>
</reference>
<dbReference type="RefSeq" id="WP_289365815.1">
    <property type="nucleotide sequence ID" value="NZ_JAUCBP010000010.1"/>
</dbReference>
<feature type="signal peptide" evidence="1">
    <location>
        <begin position="1"/>
        <end position="22"/>
    </location>
</feature>
<proteinExistence type="predicted"/>